<accession>A0AAV4NEH4</accession>
<dbReference type="Proteomes" id="UP001054945">
    <property type="component" value="Unassembled WGS sequence"/>
</dbReference>
<keyword evidence="2" id="KW-1185">Reference proteome</keyword>
<gene>
    <name evidence="1" type="ORF">CEXT_760041</name>
</gene>
<sequence length="109" mass="12407">MVYMMCAQHRYDDIICEEHYHGWHPSDLLHVAPPYNSFSAVNPWKVVRCSFCCFTWCDARFCSSSVARLCTSTGISISKPTSATRSYMTRICARNAVESVKSVLSLVRM</sequence>
<organism evidence="1 2">
    <name type="scientific">Caerostris extrusa</name>
    <name type="common">Bark spider</name>
    <name type="synonym">Caerostris bankana</name>
    <dbReference type="NCBI Taxonomy" id="172846"/>
    <lineage>
        <taxon>Eukaryota</taxon>
        <taxon>Metazoa</taxon>
        <taxon>Ecdysozoa</taxon>
        <taxon>Arthropoda</taxon>
        <taxon>Chelicerata</taxon>
        <taxon>Arachnida</taxon>
        <taxon>Araneae</taxon>
        <taxon>Araneomorphae</taxon>
        <taxon>Entelegynae</taxon>
        <taxon>Araneoidea</taxon>
        <taxon>Araneidae</taxon>
        <taxon>Caerostris</taxon>
    </lineage>
</organism>
<comment type="caution">
    <text evidence="1">The sequence shown here is derived from an EMBL/GenBank/DDBJ whole genome shotgun (WGS) entry which is preliminary data.</text>
</comment>
<name>A0AAV4NEH4_CAEEX</name>
<reference evidence="1 2" key="1">
    <citation type="submission" date="2021-06" db="EMBL/GenBank/DDBJ databases">
        <title>Caerostris extrusa draft genome.</title>
        <authorList>
            <person name="Kono N."/>
            <person name="Arakawa K."/>
        </authorList>
    </citation>
    <scope>NUCLEOTIDE SEQUENCE [LARGE SCALE GENOMIC DNA]</scope>
</reference>
<proteinExistence type="predicted"/>
<evidence type="ECO:0000313" key="1">
    <source>
        <dbReference type="EMBL" id="GIX83053.1"/>
    </source>
</evidence>
<evidence type="ECO:0000313" key="2">
    <source>
        <dbReference type="Proteomes" id="UP001054945"/>
    </source>
</evidence>
<protein>
    <submittedName>
        <fullName evidence="1">Uncharacterized protein</fullName>
    </submittedName>
</protein>
<dbReference type="EMBL" id="BPLR01003285">
    <property type="protein sequence ID" value="GIX83053.1"/>
    <property type="molecule type" value="Genomic_DNA"/>
</dbReference>
<dbReference type="AlphaFoldDB" id="A0AAV4NEH4"/>